<name>A0A1R3GV90_COCAP</name>
<gene>
    <name evidence="3" type="ORF">CCACVL1_23080</name>
</gene>
<dbReference type="Gramene" id="OMO62002">
    <property type="protein sequence ID" value="OMO62002"/>
    <property type="gene ID" value="CCACVL1_23080"/>
</dbReference>
<dbReference type="FunFam" id="1.25.40.10:FF:000343">
    <property type="entry name" value="Pentatricopeptide repeat-containing protein At3g58590"/>
    <property type="match status" value="1"/>
</dbReference>
<feature type="repeat" description="PPR" evidence="2">
    <location>
        <begin position="786"/>
        <end position="816"/>
    </location>
</feature>
<feature type="repeat" description="PPR" evidence="2">
    <location>
        <begin position="340"/>
        <end position="374"/>
    </location>
</feature>
<evidence type="ECO:0008006" key="5">
    <source>
        <dbReference type="Google" id="ProtNLM"/>
    </source>
</evidence>
<feature type="repeat" description="PPR" evidence="2">
    <location>
        <begin position="988"/>
        <end position="1022"/>
    </location>
</feature>
<dbReference type="InterPro" id="IPR046848">
    <property type="entry name" value="E_motif"/>
</dbReference>
<dbReference type="GO" id="GO:0009451">
    <property type="term" value="P:RNA modification"/>
    <property type="evidence" value="ECO:0007669"/>
    <property type="project" value="InterPro"/>
</dbReference>
<dbReference type="NCBIfam" id="TIGR00756">
    <property type="entry name" value="PPR"/>
    <property type="match status" value="9"/>
</dbReference>
<dbReference type="InterPro" id="IPR011990">
    <property type="entry name" value="TPR-like_helical_dom_sf"/>
</dbReference>
<accession>A0A1R3GV90</accession>
<feature type="repeat" description="PPR" evidence="2">
    <location>
        <begin position="852"/>
        <end position="886"/>
    </location>
</feature>
<dbReference type="FunFam" id="1.25.40.10:FF:001383">
    <property type="entry name" value="Pentatricopeptide repeat-containing protein mitochondrial"/>
    <property type="match status" value="1"/>
</dbReference>
<keyword evidence="4" id="KW-1185">Reference proteome</keyword>
<feature type="repeat" description="PPR" evidence="2">
    <location>
        <begin position="441"/>
        <end position="475"/>
    </location>
</feature>
<dbReference type="Proteomes" id="UP000188268">
    <property type="component" value="Unassembled WGS sequence"/>
</dbReference>
<dbReference type="STRING" id="210143.A0A1R3GV90"/>
<dbReference type="Pfam" id="PF13041">
    <property type="entry name" value="PPR_2"/>
    <property type="match status" value="7"/>
</dbReference>
<feature type="repeat" description="PPR" evidence="2">
    <location>
        <begin position="817"/>
        <end position="851"/>
    </location>
</feature>
<dbReference type="OMA" id="ACMSSEN"/>
<dbReference type="InterPro" id="IPR046960">
    <property type="entry name" value="PPR_At4g14850-like_plant"/>
</dbReference>
<protein>
    <recommendedName>
        <fullName evidence="5">Pentacotripeptide-repeat region of PRORP domain-containing protein</fullName>
    </recommendedName>
</protein>
<dbReference type="EMBL" id="AWWV01013357">
    <property type="protein sequence ID" value="OMO62002.1"/>
    <property type="molecule type" value="Genomic_DNA"/>
</dbReference>
<keyword evidence="1" id="KW-0677">Repeat</keyword>
<dbReference type="FunFam" id="1.25.40.10:FF:000090">
    <property type="entry name" value="Pentatricopeptide repeat-containing protein, chloroplastic"/>
    <property type="match status" value="1"/>
</dbReference>
<dbReference type="PANTHER" id="PTHR47926">
    <property type="entry name" value="PENTATRICOPEPTIDE REPEAT-CONTAINING PROTEIN"/>
    <property type="match status" value="1"/>
</dbReference>
<evidence type="ECO:0000313" key="3">
    <source>
        <dbReference type="EMBL" id="OMO62002.1"/>
    </source>
</evidence>
<dbReference type="AlphaFoldDB" id="A0A1R3GV90"/>
<feature type="repeat" description="PPR" evidence="2">
    <location>
        <begin position="238"/>
        <end position="272"/>
    </location>
</feature>
<organism evidence="3 4">
    <name type="scientific">Corchorus capsularis</name>
    <name type="common">Jute</name>
    <dbReference type="NCBI Taxonomy" id="210143"/>
    <lineage>
        <taxon>Eukaryota</taxon>
        <taxon>Viridiplantae</taxon>
        <taxon>Streptophyta</taxon>
        <taxon>Embryophyta</taxon>
        <taxon>Tracheophyta</taxon>
        <taxon>Spermatophyta</taxon>
        <taxon>Magnoliopsida</taxon>
        <taxon>eudicotyledons</taxon>
        <taxon>Gunneridae</taxon>
        <taxon>Pentapetalae</taxon>
        <taxon>rosids</taxon>
        <taxon>malvids</taxon>
        <taxon>Malvales</taxon>
        <taxon>Malvaceae</taxon>
        <taxon>Grewioideae</taxon>
        <taxon>Apeibeae</taxon>
        <taxon>Corchorus</taxon>
    </lineage>
</organism>
<dbReference type="OrthoDB" id="750109at2759"/>
<dbReference type="GO" id="GO:0003723">
    <property type="term" value="F:RNA binding"/>
    <property type="evidence" value="ECO:0007669"/>
    <property type="project" value="InterPro"/>
</dbReference>
<evidence type="ECO:0000256" key="1">
    <source>
        <dbReference type="ARBA" id="ARBA00022737"/>
    </source>
</evidence>
<proteinExistence type="predicted"/>
<dbReference type="PROSITE" id="PS51375">
    <property type="entry name" value="PPR"/>
    <property type="match status" value="10"/>
</dbReference>
<dbReference type="Pfam" id="PF01535">
    <property type="entry name" value="PPR"/>
    <property type="match status" value="4"/>
</dbReference>
<feature type="repeat" description="PPR" evidence="2">
    <location>
        <begin position="716"/>
        <end position="750"/>
    </location>
</feature>
<dbReference type="FunFam" id="1.25.40.10:FF:001103">
    <property type="entry name" value="Glycerol-3-phosphate dehydrogenase [NAD(+)]"/>
    <property type="match status" value="1"/>
</dbReference>
<feature type="repeat" description="PPR" evidence="2">
    <location>
        <begin position="887"/>
        <end position="921"/>
    </location>
</feature>
<feature type="repeat" description="PPR" evidence="2">
    <location>
        <begin position="137"/>
        <end position="171"/>
    </location>
</feature>
<dbReference type="FunFam" id="1.25.40.10:FF:001093">
    <property type="entry name" value="Pentatricopeptide repeat-containing protein At2g34400"/>
    <property type="match status" value="1"/>
</dbReference>
<sequence length="1169" mass="130164">MGFSLSVPWSVKDPALLQRCSFPVAFVSREQILLKNECLVFAQMPERTGLPTYSDETRMVKNDNLARNVVERVNLTSVLKFCGSEGCFELGTSYHALIAKIGLDGDEFVATSLIDMYAKCGDIDSAVVIFNHMPCVDVASCDCLISGYASCGLFKEAFTFFMKFDSFGNRPNPYTYSIMLAICGTLSALEEGKQLHAQVVKMQYLSETAFSNALLTMYSKCRAMEKAEFLFNCLPQRNLISWTAIINGFYQHEDFDKAMRLFCLMRESGIEPNEYTFTNALASCGRMKNIDNGRLLHALAIKKGMALGEFVGTAIIDMYSELGEMDVAKKQLKGMGTSASKVSWNALIKGFVHNKKANEALGAFNEMIRTDATCDQFTFSIILIACASLPSFNSCQQIHGRVVKANFDTNTHVGSSLIEAYTKCGSVEDAERIFSRISAPDVVSWNSLIKAYSQNGNPRRAMSLFQRMIDKGLRPTGSTFLAVLSACSHSGKIQDGQEIFQKMVSEFGILPEEAHYSCMVDLLGRSGQLEKAVDFINNLLIKPTASIWRPLLAACRCHNNLQMAELVAKHILATDPDDATVYVTLSNMYAESGQMVNAANQRKLMKLKEIRKEPGCSWIEVNYHLSTAEHFLQTSKGEKNPIMHRSFQLSTDTYANLIEIYSRNRALKSGRLLHAHLIINGLSRLTYLASKLITFYTQCGQKSDARKLFDRIPKTNVYRWISIIVAYSRRGYYQEALGVFSEMQAEGLGANKFVIPSILKACGHVLDRETGKKIHCLCLRNAFDSSSFVTTSLIDMYSKCGQVEKAKRVFDGMLEKDLVALNAVLSGYAQKGLVDEALSLVEEMKLMGVKPDVVTWNTLISGFSKKGKDLMVSKVFGLMLANGIEPDVVSWTSIISGLVQNFRYDEAFDTFKKMIKQGMYPSSATISSLLPACMSSENLKYGKEVHGYAMVTGVEDDIYVKSALVDMYAKCGFISEARTLFYKMSEKNTVTWNSMIFGYANHGYCEEAIDLFKQMCEEGKKPDHLSFTAVFTACSHAGMVELGQSLFNSMQDKYKITPRLEHYACQVDLLGRAGKLNEAYDVIKTMPLEPDIFVWGALLGACRIHGNIDLAELAAKHLRDLEPGSVGNNLLLLNLYADAGSWGNVARLKKMVKKKKLTKFLGCSWLDGF</sequence>
<dbReference type="InterPro" id="IPR002885">
    <property type="entry name" value="PPR_rpt"/>
</dbReference>
<comment type="caution">
    <text evidence="3">The sequence shown here is derived from an EMBL/GenBank/DDBJ whole genome shotgun (WGS) entry which is preliminary data.</text>
</comment>
<evidence type="ECO:0000313" key="4">
    <source>
        <dbReference type="Proteomes" id="UP000188268"/>
    </source>
</evidence>
<dbReference type="PANTHER" id="PTHR47926:SF487">
    <property type="entry name" value="REPEAT (TPR)-LIKE SUPERFAMILY PROTEIN, PUTATIVE-RELATED"/>
    <property type="match status" value="1"/>
</dbReference>
<evidence type="ECO:0000256" key="2">
    <source>
        <dbReference type="PROSITE-ProRule" id="PRU00708"/>
    </source>
</evidence>
<dbReference type="Gene3D" id="1.25.40.10">
    <property type="entry name" value="Tetratricopeptide repeat domain"/>
    <property type="match status" value="8"/>
</dbReference>
<reference evidence="3 4" key="1">
    <citation type="submission" date="2013-09" db="EMBL/GenBank/DDBJ databases">
        <title>Corchorus capsularis genome sequencing.</title>
        <authorList>
            <person name="Alam M."/>
            <person name="Haque M.S."/>
            <person name="Islam M.S."/>
            <person name="Emdad E.M."/>
            <person name="Islam M.M."/>
            <person name="Ahmed B."/>
            <person name="Halim A."/>
            <person name="Hossen Q.M.M."/>
            <person name="Hossain M.Z."/>
            <person name="Ahmed R."/>
            <person name="Khan M.M."/>
            <person name="Islam R."/>
            <person name="Rashid M.M."/>
            <person name="Khan S.A."/>
            <person name="Rahman M.S."/>
            <person name="Alam M."/>
        </authorList>
    </citation>
    <scope>NUCLEOTIDE SEQUENCE [LARGE SCALE GENOMIC DNA]</scope>
    <source>
        <strain evidence="4">cv. CVL-1</strain>
        <tissue evidence="3">Whole seedling</tissue>
    </source>
</reference>
<dbReference type="Pfam" id="PF20431">
    <property type="entry name" value="E_motif"/>
    <property type="match status" value="2"/>
</dbReference>
<dbReference type="SUPFAM" id="SSF48452">
    <property type="entry name" value="TPR-like"/>
    <property type="match status" value="2"/>
</dbReference>